<feature type="transmembrane region" description="Helical" evidence="1">
    <location>
        <begin position="106"/>
        <end position="124"/>
    </location>
</feature>
<feature type="domain" description="CAAX prenyl protease 2/Lysostaphin resistance protein A-like" evidence="2">
    <location>
        <begin position="109"/>
        <end position="210"/>
    </location>
</feature>
<feature type="transmembrane region" description="Helical" evidence="1">
    <location>
        <begin position="36"/>
        <end position="54"/>
    </location>
</feature>
<evidence type="ECO:0000256" key="1">
    <source>
        <dbReference type="SAM" id="Phobius"/>
    </source>
</evidence>
<feature type="transmembrane region" description="Helical" evidence="1">
    <location>
        <begin position="173"/>
        <end position="193"/>
    </location>
</feature>
<dbReference type="InterPro" id="IPR003675">
    <property type="entry name" value="Rce1/LyrA-like_dom"/>
</dbReference>
<sequence>MKLGKEVAIKHSTILVAYLLIVWGFYRMLIKLPEEVEELLIKPILWLTPVIYLLKKEKAGIASLGITLKNLFPAVYVSLALGALFAIEGVIINFVRYKGVDFSANLGQTSFLLALGISFATAVSEEITFRGYLFNRVWQVMGKEWPANLLTSFVWALIHIPVAIFWWELDLAGTSTLLLLTTIFGIGSAFVFARTKNILSSILLHVLWSWPIILFR</sequence>
<proteinExistence type="predicted"/>
<name>A0A1F7Y5F9_9BACT</name>
<dbReference type="GO" id="GO:0004175">
    <property type="term" value="F:endopeptidase activity"/>
    <property type="evidence" value="ECO:0007669"/>
    <property type="project" value="UniProtKB-ARBA"/>
</dbReference>
<gene>
    <name evidence="3" type="ORF">A2714_04375</name>
</gene>
<dbReference type="GO" id="GO:0080120">
    <property type="term" value="P:CAAX-box protein maturation"/>
    <property type="evidence" value="ECO:0007669"/>
    <property type="project" value="UniProtKB-ARBA"/>
</dbReference>
<dbReference type="AlphaFoldDB" id="A0A1F7Y5F9"/>
<accession>A0A1F7Y5F9</accession>
<feature type="transmembrane region" description="Helical" evidence="1">
    <location>
        <begin position="145"/>
        <end position="167"/>
    </location>
</feature>
<reference evidence="3 4" key="1">
    <citation type="journal article" date="2016" name="Nat. Commun.">
        <title>Thousands of microbial genomes shed light on interconnected biogeochemical processes in an aquifer system.</title>
        <authorList>
            <person name="Anantharaman K."/>
            <person name="Brown C.T."/>
            <person name="Hug L.A."/>
            <person name="Sharon I."/>
            <person name="Castelle C.J."/>
            <person name="Probst A.J."/>
            <person name="Thomas B.C."/>
            <person name="Singh A."/>
            <person name="Wilkins M.J."/>
            <person name="Karaoz U."/>
            <person name="Brodie E.L."/>
            <person name="Williams K.H."/>
            <person name="Hubbard S.S."/>
            <person name="Banfield J.F."/>
        </authorList>
    </citation>
    <scope>NUCLEOTIDE SEQUENCE [LARGE SCALE GENOMIC DNA]</scope>
</reference>
<keyword evidence="1" id="KW-0812">Transmembrane</keyword>
<dbReference type="Pfam" id="PF02517">
    <property type="entry name" value="Rce1-like"/>
    <property type="match status" value="1"/>
</dbReference>
<comment type="caution">
    <text evidence="3">The sequence shown here is derived from an EMBL/GenBank/DDBJ whole genome shotgun (WGS) entry which is preliminary data.</text>
</comment>
<organism evidence="3 4">
    <name type="scientific">Candidatus Woesebacteria bacterium RIFCSPHIGHO2_01_FULL_38_9</name>
    <dbReference type="NCBI Taxonomy" id="1802492"/>
    <lineage>
        <taxon>Bacteria</taxon>
        <taxon>Candidatus Woeseibacteriota</taxon>
    </lineage>
</organism>
<protein>
    <recommendedName>
        <fullName evidence="2">CAAX prenyl protease 2/Lysostaphin resistance protein A-like domain-containing protein</fullName>
    </recommendedName>
</protein>
<keyword evidence="1" id="KW-0472">Membrane</keyword>
<feature type="transmembrane region" description="Helical" evidence="1">
    <location>
        <begin position="12"/>
        <end position="30"/>
    </location>
</feature>
<dbReference type="EMBL" id="MGGE01000006">
    <property type="protein sequence ID" value="OGM21775.1"/>
    <property type="molecule type" value="Genomic_DNA"/>
</dbReference>
<keyword evidence="1" id="KW-1133">Transmembrane helix</keyword>
<evidence type="ECO:0000259" key="2">
    <source>
        <dbReference type="Pfam" id="PF02517"/>
    </source>
</evidence>
<evidence type="ECO:0000313" key="4">
    <source>
        <dbReference type="Proteomes" id="UP000178419"/>
    </source>
</evidence>
<feature type="transmembrane region" description="Helical" evidence="1">
    <location>
        <begin position="74"/>
        <end position="94"/>
    </location>
</feature>
<feature type="transmembrane region" description="Helical" evidence="1">
    <location>
        <begin position="198"/>
        <end position="215"/>
    </location>
</feature>
<evidence type="ECO:0000313" key="3">
    <source>
        <dbReference type="EMBL" id="OGM21775.1"/>
    </source>
</evidence>
<dbReference type="Proteomes" id="UP000178419">
    <property type="component" value="Unassembled WGS sequence"/>
</dbReference>